<dbReference type="PANTHER" id="PTHR43681:SF1">
    <property type="entry name" value="SARCALUMENIN"/>
    <property type="match status" value="1"/>
</dbReference>
<dbReference type="OrthoDB" id="1100581at2"/>
<feature type="compositionally biased region" description="Basic and acidic residues" evidence="1">
    <location>
        <begin position="254"/>
        <end position="263"/>
    </location>
</feature>
<feature type="region of interest" description="Disordered" evidence="1">
    <location>
        <begin position="248"/>
        <end position="279"/>
    </location>
</feature>
<reference evidence="3 4" key="1">
    <citation type="submission" date="2018-03" db="EMBL/GenBank/DDBJ databases">
        <title>Draft Genome Sequences of the Obligatory Marine Myxobacteria Enhygromyxa salina SWB005.</title>
        <authorList>
            <person name="Poehlein A."/>
            <person name="Moghaddam J.A."/>
            <person name="Harms H."/>
            <person name="Alanjari M."/>
            <person name="Koenig G.M."/>
            <person name="Daniel R."/>
            <person name="Schaeberle T.F."/>
        </authorList>
    </citation>
    <scope>NUCLEOTIDE SEQUENCE [LARGE SCALE GENOMIC DNA]</scope>
    <source>
        <strain evidence="3 4">SWB005</strain>
    </source>
</reference>
<keyword evidence="4" id="KW-1185">Reference proteome</keyword>
<dbReference type="SUPFAM" id="SSF52540">
    <property type="entry name" value="P-loop containing nucleoside triphosphate hydrolases"/>
    <property type="match status" value="1"/>
</dbReference>
<dbReference type="Proteomes" id="UP000237968">
    <property type="component" value="Unassembled WGS sequence"/>
</dbReference>
<evidence type="ECO:0000313" key="4">
    <source>
        <dbReference type="Proteomes" id="UP000237968"/>
    </source>
</evidence>
<proteinExistence type="predicted"/>
<dbReference type="AlphaFoldDB" id="A0A2S9YEV6"/>
<dbReference type="CDD" id="cd09912">
    <property type="entry name" value="DLP_2"/>
    <property type="match status" value="1"/>
</dbReference>
<organism evidence="3 4">
    <name type="scientific">Enhygromyxa salina</name>
    <dbReference type="NCBI Taxonomy" id="215803"/>
    <lineage>
        <taxon>Bacteria</taxon>
        <taxon>Pseudomonadati</taxon>
        <taxon>Myxococcota</taxon>
        <taxon>Polyangia</taxon>
        <taxon>Nannocystales</taxon>
        <taxon>Nannocystaceae</taxon>
        <taxon>Enhygromyxa</taxon>
    </lineage>
</organism>
<accession>A0A2S9YEV6</accession>
<dbReference type="RefSeq" id="WP_106390946.1">
    <property type="nucleotide sequence ID" value="NZ_PVNK01000079.1"/>
</dbReference>
<dbReference type="InterPro" id="IPR045063">
    <property type="entry name" value="Dynamin_N"/>
</dbReference>
<sequence length="1099" mass="119328">MADDDSNPFGEAGKQARDWARKIKLKNVGDTLGGWARKVRDYAVEVSESVGVPEAVRDATEQARAMRLAGDAEQARAVLRELIDVHRDEPALINALALTAVHERLIDGRVPGGLAVLRELADRVEAKKVPAMHLVEAAEALREADQPGQTIDTLRRADRPLARLGSQDLVEARLLEHLLAAAAHRRLGSPDRAIREVRKAAASLPPTAGEGLRHLTLVIGVDQLLADGRIVEAERWIRSAHQRRLDGARVAAGQRHDEARGETEAEAEAEAGADGAQAEDTATIEADATTVEPPEAPPVDERLSVLEQALLARVLAARGERARAAALLDELPDEERERELDPLLHELRVRVAIAATDGDRARHEALRFLQLGAQDPERLRLWALAELRYGSDPTTAPTAEPTAAPTAAPTTDEASSSAVIQSLLRALEAAPAHARAAHAQELAHVALRYEDFSDTVHAALAAVRREQHDLVGEELRLHRVRTALHRALREGRGLAGLDPEVAKLFDAEAGPPYRLRSQPELAHVLGPDELSPLRDPLRRECLVAAQRELAIAERTMLDGPAHLDAVERALVAALIQDPELAVARRRLAELTRPAVGERLEDLLAAATELLARLPEEVLGLPVRGGQAALEKVIAARERLARPLTIAIMGEFSAGKSTFVNALLGEAVAPMGVLPTTNTINVFRRGTGRGARVHYRDASISTVSADELDPYLRNLDDEEANRIRHLEIDRVGERMGDAAVVDTPGLNALDEYHEKVARAFIEEADAVVWIFSATQGGTATEAGILGELREGGRSVLGVLNKVDTLDSEADREELADYLREQLGEVLVEVLPLSATAALAHRTQPEAPDAANAPDPFAVVDDALERWFLRRARELKADLTRRRLREALDQAKASVEATAAALEARAGREALSVALARATAALGKFSEDLHEGLLDLDELLAREALAIGIVEAGEGTRRKVDEQDGEYLDATLEDAAMRLLQDQLGRLTGEHEVLANLLVERLVPWARGYLAGLAARGFARELIATHGRAANRGERALRDALRGGLRPLADDWRVATREQFRELERALARARQRSTSAPRAEALRLRTSVLVGLEGLLDATN</sequence>
<dbReference type="Pfam" id="PF00350">
    <property type="entry name" value="Dynamin_N"/>
    <property type="match status" value="1"/>
</dbReference>
<protein>
    <submittedName>
        <fullName evidence="3">Isoniazid-induced protein IniC</fullName>
    </submittedName>
</protein>
<feature type="region of interest" description="Disordered" evidence="1">
    <location>
        <begin position="392"/>
        <end position="414"/>
    </location>
</feature>
<comment type="caution">
    <text evidence="3">The sequence shown here is derived from an EMBL/GenBank/DDBJ whole genome shotgun (WGS) entry which is preliminary data.</text>
</comment>
<dbReference type="Gene3D" id="3.40.50.300">
    <property type="entry name" value="P-loop containing nucleotide triphosphate hydrolases"/>
    <property type="match status" value="1"/>
</dbReference>
<evidence type="ECO:0000256" key="1">
    <source>
        <dbReference type="SAM" id="MobiDB-lite"/>
    </source>
</evidence>
<dbReference type="InterPro" id="IPR051943">
    <property type="entry name" value="TRAFAC_Dynamin-like_GTPase"/>
</dbReference>
<name>A0A2S9YEV6_9BACT</name>
<evidence type="ECO:0000313" key="3">
    <source>
        <dbReference type="EMBL" id="PRQ03546.1"/>
    </source>
</evidence>
<evidence type="ECO:0000259" key="2">
    <source>
        <dbReference type="Pfam" id="PF00350"/>
    </source>
</evidence>
<dbReference type="InterPro" id="IPR027417">
    <property type="entry name" value="P-loop_NTPase"/>
</dbReference>
<dbReference type="PANTHER" id="PTHR43681">
    <property type="entry name" value="TRANSMEMBRANE GTPASE FZO"/>
    <property type="match status" value="1"/>
</dbReference>
<feature type="domain" description="Dynamin N-terminal" evidence="2">
    <location>
        <begin position="645"/>
        <end position="801"/>
    </location>
</feature>
<gene>
    <name evidence="3" type="primary">iniC</name>
    <name evidence="3" type="ORF">ENSA5_14780</name>
</gene>
<dbReference type="EMBL" id="PVNK01000079">
    <property type="protein sequence ID" value="PRQ03546.1"/>
    <property type="molecule type" value="Genomic_DNA"/>
</dbReference>